<evidence type="ECO:0000256" key="4">
    <source>
        <dbReference type="ARBA" id="ARBA00023014"/>
    </source>
</evidence>
<dbReference type="EMBL" id="MFJD01000016">
    <property type="protein sequence ID" value="OGG01459.1"/>
    <property type="molecule type" value="Genomic_DNA"/>
</dbReference>
<keyword evidence="1" id="KW-0001">2Fe-2S</keyword>
<keyword evidence="3" id="KW-0408">Iron</keyword>
<evidence type="ECO:0000256" key="1">
    <source>
        <dbReference type="ARBA" id="ARBA00022714"/>
    </source>
</evidence>
<dbReference type="Proteomes" id="UP000178448">
    <property type="component" value="Unassembled WGS sequence"/>
</dbReference>
<evidence type="ECO:0000256" key="2">
    <source>
        <dbReference type="ARBA" id="ARBA00022723"/>
    </source>
</evidence>
<dbReference type="PANTHER" id="PTHR21496:SF23">
    <property type="entry name" value="3-PHENYLPROPIONATE_CINNAMIC ACID DIOXYGENASE FERREDOXIN SUBUNIT"/>
    <property type="match status" value="1"/>
</dbReference>
<gene>
    <name evidence="6" type="ORF">A2Z33_02475</name>
</gene>
<dbReference type="PROSITE" id="PS51296">
    <property type="entry name" value="RIESKE"/>
    <property type="match status" value="1"/>
</dbReference>
<comment type="caution">
    <text evidence="6">The sequence shown here is derived from an EMBL/GenBank/DDBJ whole genome shotgun (WGS) entry which is preliminary data.</text>
</comment>
<keyword evidence="2" id="KW-0479">Metal-binding</keyword>
<dbReference type="InterPro" id="IPR017941">
    <property type="entry name" value="Rieske_2Fe-2S"/>
</dbReference>
<keyword evidence="4" id="KW-0411">Iron-sulfur</keyword>
<evidence type="ECO:0000313" key="6">
    <source>
        <dbReference type="EMBL" id="OGG01459.1"/>
    </source>
</evidence>
<accession>A0A1F5YMN6</accession>
<organism evidence="6 7">
    <name type="scientific">Candidatus Gottesmanbacteria bacterium RBG_16_52_11</name>
    <dbReference type="NCBI Taxonomy" id="1798374"/>
    <lineage>
        <taxon>Bacteria</taxon>
        <taxon>Candidatus Gottesmaniibacteriota</taxon>
    </lineage>
</organism>
<dbReference type="CDD" id="cd03528">
    <property type="entry name" value="Rieske_RO_ferredoxin"/>
    <property type="match status" value="1"/>
</dbReference>
<dbReference type="Gene3D" id="2.102.10.10">
    <property type="entry name" value="Rieske [2Fe-2S] iron-sulphur domain"/>
    <property type="match status" value="1"/>
</dbReference>
<evidence type="ECO:0000256" key="3">
    <source>
        <dbReference type="ARBA" id="ARBA00023004"/>
    </source>
</evidence>
<reference evidence="6 7" key="1">
    <citation type="journal article" date="2016" name="Nat. Commun.">
        <title>Thousands of microbial genomes shed light on interconnected biogeochemical processes in an aquifer system.</title>
        <authorList>
            <person name="Anantharaman K."/>
            <person name="Brown C.T."/>
            <person name="Hug L.A."/>
            <person name="Sharon I."/>
            <person name="Castelle C.J."/>
            <person name="Probst A.J."/>
            <person name="Thomas B.C."/>
            <person name="Singh A."/>
            <person name="Wilkins M.J."/>
            <person name="Karaoz U."/>
            <person name="Brodie E.L."/>
            <person name="Williams K.H."/>
            <person name="Hubbard S.S."/>
            <person name="Banfield J.F."/>
        </authorList>
    </citation>
    <scope>NUCLEOTIDE SEQUENCE [LARGE SCALE GENOMIC DNA]</scope>
</reference>
<dbReference type="STRING" id="1798374.A2Z33_02475"/>
<proteinExistence type="predicted"/>
<feature type="domain" description="Rieske" evidence="5">
    <location>
        <begin position="4"/>
        <end position="100"/>
    </location>
</feature>
<dbReference type="GO" id="GO:0046872">
    <property type="term" value="F:metal ion binding"/>
    <property type="evidence" value="ECO:0007669"/>
    <property type="project" value="UniProtKB-KW"/>
</dbReference>
<dbReference type="Pfam" id="PF00355">
    <property type="entry name" value="Rieske"/>
    <property type="match status" value="1"/>
</dbReference>
<name>A0A1F5YMN6_9BACT</name>
<dbReference type="AlphaFoldDB" id="A0A1F5YMN6"/>
<protein>
    <recommendedName>
        <fullName evidence="5">Rieske domain-containing protein</fullName>
    </recommendedName>
</protein>
<dbReference type="PANTHER" id="PTHR21496">
    <property type="entry name" value="FERREDOXIN-RELATED"/>
    <property type="match status" value="1"/>
</dbReference>
<evidence type="ECO:0000259" key="5">
    <source>
        <dbReference type="PROSITE" id="PS51296"/>
    </source>
</evidence>
<sequence>MNRIKALSLAELSDGSMKTVRVGGKVLTIARIGQEIYAIDDACSHAECSLGSEGFVDELTVMCGCHGSRFDLVTGKVLSLPATEDVKSYRTEIEGGDVWIIL</sequence>
<dbReference type="GO" id="GO:0051537">
    <property type="term" value="F:2 iron, 2 sulfur cluster binding"/>
    <property type="evidence" value="ECO:0007669"/>
    <property type="project" value="UniProtKB-KW"/>
</dbReference>
<dbReference type="SUPFAM" id="SSF50022">
    <property type="entry name" value="ISP domain"/>
    <property type="match status" value="1"/>
</dbReference>
<evidence type="ECO:0000313" key="7">
    <source>
        <dbReference type="Proteomes" id="UP000178448"/>
    </source>
</evidence>
<dbReference type="InterPro" id="IPR036922">
    <property type="entry name" value="Rieske_2Fe-2S_sf"/>
</dbReference>